<protein>
    <submittedName>
        <fullName evidence="2">Methyltransferase family protein</fullName>
    </submittedName>
</protein>
<keyword evidence="2" id="KW-0808">Transferase</keyword>
<dbReference type="RefSeq" id="WP_341540144.1">
    <property type="nucleotide sequence ID" value="NZ_SLUN01000003.1"/>
</dbReference>
<dbReference type="Gene3D" id="3.40.50.150">
    <property type="entry name" value="Vaccinia Virus protein VP39"/>
    <property type="match status" value="1"/>
</dbReference>
<dbReference type="GO" id="GO:0032259">
    <property type="term" value="P:methylation"/>
    <property type="evidence" value="ECO:0007669"/>
    <property type="project" value="UniProtKB-KW"/>
</dbReference>
<gene>
    <name evidence="2" type="ORF">EDC14_1003124</name>
</gene>
<reference evidence="2 3" key="1">
    <citation type="submission" date="2019-03" db="EMBL/GenBank/DDBJ databases">
        <title>Genomic Encyclopedia of Type Strains, Phase IV (KMG-IV): sequencing the most valuable type-strain genomes for metagenomic binning, comparative biology and taxonomic classification.</title>
        <authorList>
            <person name="Goeker M."/>
        </authorList>
    </citation>
    <scope>NUCLEOTIDE SEQUENCE [LARGE SCALE GENOMIC DNA]</scope>
    <source>
        <strain evidence="2 3">LX-B</strain>
    </source>
</reference>
<dbReference type="AlphaFoldDB" id="A0A4R1S9J3"/>
<dbReference type="Pfam" id="PF13649">
    <property type="entry name" value="Methyltransf_25"/>
    <property type="match status" value="1"/>
</dbReference>
<dbReference type="InterPro" id="IPR041698">
    <property type="entry name" value="Methyltransf_25"/>
</dbReference>
<sequence length="267" mass="29840">MNVPGDKDRATLRKAVFGLPEIDYKEWYDRVGAQIGWDFGGIRCRVENAAWDFYEVVAKYCDGRTVLLDIGCGGGEKLIGLAAKVFLLIGIDASAAMIQAAQNNLLQTGLANVRFFQMRAQGLMFPDGFFQCVSCRHCSFDAGEVARVLAKDGVFLTQQVSEGDKLNIKRAFGRGQNYGQPDGTQKAAYERELKQAGFREVQALEYDAAEYYQTAGDLLFLLKHAPIVPDFGEVPGDWEIFRRLVAEFQTGKGIYTNARRYLFIARK</sequence>
<dbReference type="CDD" id="cd02440">
    <property type="entry name" value="AdoMet_MTases"/>
    <property type="match status" value="1"/>
</dbReference>
<name>A0A4R1S9J3_HYDET</name>
<evidence type="ECO:0000313" key="3">
    <source>
        <dbReference type="Proteomes" id="UP000295008"/>
    </source>
</evidence>
<dbReference type="InterPro" id="IPR029063">
    <property type="entry name" value="SAM-dependent_MTases_sf"/>
</dbReference>
<dbReference type="PANTHER" id="PTHR43460:SF1">
    <property type="entry name" value="METHYLTRANSFERASE TYPE 11 DOMAIN-CONTAINING PROTEIN"/>
    <property type="match status" value="1"/>
</dbReference>
<evidence type="ECO:0000259" key="1">
    <source>
        <dbReference type="Pfam" id="PF13649"/>
    </source>
</evidence>
<accession>A0A4R1S9J3</accession>
<dbReference type="EMBL" id="SLUN01000003">
    <property type="protein sequence ID" value="TCL75192.1"/>
    <property type="molecule type" value="Genomic_DNA"/>
</dbReference>
<dbReference type="InterPro" id="IPR052939">
    <property type="entry name" value="23S_rRNA_MeTrnsfrase_RlmA"/>
</dbReference>
<dbReference type="SUPFAM" id="SSF53335">
    <property type="entry name" value="S-adenosyl-L-methionine-dependent methyltransferases"/>
    <property type="match status" value="1"/>
</dbReference>
<proteinExistence type="predicted"/>
<dbReference type="GO" id="GO:0008168">
    <property type="term" value="F:methyltransferase activity"/>
    <property type="evidence" value="ECO:0007669"/>
    <property type="project" value="UniProtKB-KW"/>
</dbReference>
<keyword evidence="2" id="KW-0489">Methyltransferase</keyword>
<organism evidence="2 3">
    <name type="scientific">Hydrogenispora ethanolica</name>
    <dbReference type="NCBI Taxonomy" id="1082276"/>
    <lineage>
        <taxon>Bacteria</taxon>
        <taxon>Bacillati</taxon>
        <taxon>Bacillota</taxon>
        <taxon>Hydrogenispora</taxon>
    </lineage>
</organism>
<dbReference type="PANTHER" id="PTHR43460">
    <property type="entry name" value="METHYLTRANSFERASE"/>
    <property type="match status" value="1"/>
</dbReference>
<dbReference type="Proteomes" id="UP000295008">
    <property type="component" value="Unassembled WGS sequence"/>
</dbReference>
<feature type="domain" description="Methyltransferase" evidence="1">
    <location>
        <begin position="68"/>
        <end position="151"/>
    </location>
</feature>
<keyword evidence="3" id="KW-1185">Reference proteome</keyword>
<comment type="caution">
    <text evidence="2">The sequence shown here is derived from an EMBL/GenBank/DDBJ whole genome shotgun (WGS) entry which is preliminary data.</text>
</comment>
<evidence type="ECO:0000313" key="2">
    <source>
        <dbReference type="EMBL" id="TCL75192.1"/>
    </source>
</evidence>